<sequence>MNSTLDVIFLTKDDAAHKEQLDSLGHLGFRVRLCPDLVSLYEYYGKQSCPLLVLSAPLADIHIAAVRMRAMDRSVGIIALAHFTDSEARVRTLLCGADACLDRNASGLELAAILQSLLRRIASLNAPAVELGERIDPPLDPLPEEPALPAWPGAAAKWRLANRGWTLVSPTGRALGLTTGERAFLSRLMTAPERKLSRDALLPEELGAEAGAQRSRFVDVMISRLRRKASHHQMALPIRAVHGWGYMFAAEVAHDHDAAEAA</sequence>
<dbReference type="AlphaFoldDB" id="A0A0J6BSH1"/>
<dbReference type="Gene3D" id="1.10.10.10">
    <property type="entry name" value="Winged helix-like DNA-binding domain superfamily/Winged helix DNA-binding domain"/>
    <property type="match status" value="1"/>
</dbReference>
<organism evidence="5 6">
    <name type="scientific">Bordetella pseudohinzii</name>
    <dbReference type="NCBI Taxonomy" id="1331258"/>
    <lineage>
        <taxon>Bacteria</taxon>
        <taxon>Pseudomonadati</taxon>
        <taxon>Pseudomonadota</taxon>
        <taxon>Betaproteobacteria</taxon>
        <taxon>Burkholderiales</taxon>
        <taxon>Alcaligenaceae</taxon>
        <taxon>Bordetella</taxon>
    </lineage>
</organism>
<dbReference type="PROSITE" id="PS51755">
    <property type="entry name" value="OMPR_PHOB"/>
    <property type="match status" value="1"/>
</dbReference>
<protein>
    <submittedName>
        <fullName evidence="4 5">Transcriptional regulator</fullName>
    </submittedName>
</protein>
<dbReference type="InterPro" id="IPR001867">
    <property type="entry name" value="OmpR/PhoB-type_DNA-bd"/>
</dbReference>
<dbReference type="Gene3D" id="3.40.50.2300">
    <property type="match status" value="1"/>
</dbReference>
<accession>A0A0J6BSH1</accession>
<name>A0A0J6BSH1_9BORD</name>
<dbReference type="GO" id="GO:0003677">
    <property type="term" value="F:DNA binding"/>
    <property type="evidence" value="ECO:0007669"/>
    <property type="project" value="UniProtKB-UniRule"/>
</dbReference>
<evidence type="ECO:0000313" key="4">
    <source>
        <dbReference type="EMBL" id="ANY17682.1"/>
    </source>
</evidence>
<dbReference type="EMBL" id="CYTV01000010">
    <property type="protein sequence ID" value="CUJ01501.1"/>
    <property type="molecule type" value="Genomic_DNA"/>
</dbReference>
<reference evidence="5 6" key="1">
    <citation type="submission" date="2015-09" db="EMBL/GenBank/DDBJ databases">
        <authorList>
            <person name="Jackson K.R."/>
            <person name="Lunt B.L."/>
            <person name="Fisher J.N.B."/>
            <person name="Gardner A.V."/>
            <person name="Bailey M.E."/>
            <person name="Deus L.M."/>
            <person name="Earl A.S."/>
            <person name="Gibby P.D."/>
            <person name="Hartmann K.A."/>
            <person name="Liu J.E."/>
            <person name="Manci A.M."/>
            <person name="Nielsen D.A."/>
            <person name="Solomon M.B."/>
            <person name="Breakwell D.P."/>
            <person name="Burnett S.H."/>
            <person name="Grose J.H."/>
        </authorList>
    </citation>
    <scope>NUCLEOTIDE SEQUENCE [LARGE SCALE GENOMIC DNA]</scope>
    <source>
        <strain evidence="5 6">2789STDY5608636</strain>
    </source>
</reference>
<gene>
    <name evidence="5" type="primary">ompR_5</name>
    <name evidence="4" type="ORF">BBN53_18405</name>
    <name evidence="5" type="ORF">ERS370011_03320</name>
</gene>
<dbReference type="SMART" id="SM00862">
    <property type="entry name" value="Trans_reg_C"/>
    <property type="match status" value="1"/>
</dbReference>
<dbReference type="Proteomes" id="UP000092950">
    <property type="component" value="Chromosome"/>
</dbReference>
<evidence type="ECO:0000313" key="5">
    <source>
        <dbReference type="EMBL" id="CUJ01501.1"/>
    </source>
</evidence>
<reference evidence="4 7" key="2">
    <citation type="submission" date="2016-07" db="EMBL/GenBank/DDBJ databases">
        <title>Complete genome sequences of Bordetella pseudohinzii.</title>
        <authorList>
            <person name="Spilker T."/>
            <person name="Darrah R."/>
            <person name="LiPuma J.J."/>
        </authorList>
    </citation>
    <scope>NUCLEOTIDE SEQUENCE [LARGE SCALE GENOMIC DNA]</scope>
    <source>
        <strain evidence="4 7">HI4681</strain>
    </source>
</reference>
<dbReference type="OrthoDB" id="9149764at2"/>
<evidence type="ECO:0000259" key="3">
    <source>
        <dbReference type="PROSITE" id="PS51755"/>
    </source>
</evidence>
<dbReference type="InterPro" id="IPR036388">
    <property type="entry name" value="WH-like_DNA-bd_sf"/>
</dbReference>
<proteinExistence type="predicted"/>
<keyword evidence="1 2" id="KW-0238">DNA-binding</keyword>
<evidence type="ECO:0000256" key="1">
    <source>
        <dbReference type="ARBA" id="ARBA00023125"/>
    </source>
</evidence>
<dbReference type="InterPro" id="IPR016032">
    <property type="entry name" value="Sig_transdc_resp-reg_C-effctor"/>
</dbReference>
<keyword evidence="7" id="KW-1185">Reference proteome</keyword>
<dbReference type="EMBL" id="CP016440">
    <property type="protein sequence ID" value="ANY17682.1"/>
    <property type="molecule type" value="Genomic_DNA"/>
</dbReference>
<dbReference type="SUPFAM" id="SSF46894">
    <property type="entry name" value="C-terminal effector domain of the bipartite response regulators"/>
    <property type="match status" value="1"/>
</dbReference>
<dbReference type="Proteomes" id="UP000053096">
    <property type="component" value="Unassembled WGS sequence"/>
</dbReference>
<dbReference type="InterPro" id="IPR011006">
    <property type="entry name" value="CheY-like_superfamily"/>
</dbReference>
<evidence type="ECO:0000313" key="6">
    <source>
        <dbReference type="Proteomes" id="UP000053096"/>
    </source>
</evidence>
<dbReference type="CDD" id="cd00383">
    <property type="entry name" value="trans_reg_C"/>
    <property type="match status" value="1"/>
</dbReference>
<feature type="domain" description="OmpR/PhoB-type" evidence="3">
    <location>
        <begin position="146"/>
        <end position="250"/>
    </location>
</feature>
<evidence type="ECO:0000256" key="2">
    <source>
        <dbReference type="PROSITE-ProRule" id="PRU01091"/>
    </source>
</evidence>
<dbReference type="GO" id="GO:0006355">
    <property type="term" value="P:regulation of DNA-templated transcription"/>
    <property type="evidence" value="ECO:0007669"/>
    <property type="project" value="InterPro"/>
</dbReference>
<feature type="DNA-binding region" description="OmpR/PhoB-type" evidence="2">
    <location>
        <begin position="146"/>
        <end position="250"/>
    </location>
</feature>
<dbReference type="GO" id="GO:0000160">
    <property type="term" value="P:phosphorelay signal transduction system"/>
    <property type="evidence" value="ECO:0007669"/>
    <property type="project" value="InterPro"/>
</dbReference>
<dbReference type="SUPFAM" id="SSF52172">
    <property type="entry name" value="CheY-like"/>
    <property type="match status" value="1"/>
</dbReference>
<dbReference type="KEGG" id="bpdz:BBN53_18405"/>
<accession>A0A0M7GY38</accession>
<dbReference type="Pfam" id="PF00486">
    <property type="entry name" value="Trans_reg_C"/>
    <property type="match status" value="1"/>
</dbReference>
<evidence type="ECO:0000313" key="7">
    <source>
        <dbReference type="Proteomes" id="UP000092950"/>
    </source>
</evidence>
<dbReference type="RefSeq" id="WP_043214073.1">
    <property type="nucleotide sequence ID" value="NZ_CAJGUP010000106.1"/>
</dbReference>